<dbReference type="InterPro" id="IPR007211">
    <property type="entry name" value="DUF378"/>
</dbReference>
<gene>
    <name evidence="2" type="ORF">ACFYKT_06060</name>
</gene>
<evidence type="ECO:0000313" key="2">
    <source>
        <dbReference type="EMBL" id="MFE8695930.1"/>
    </source>
</evidence>
<evidence type="ECO:0000313" key="3">
    <source>
        <dbReference type="Proteomes" id="UP001601058"/>
    </source>
</evidence>
<organism evidence="2 3">
    <name type="scientific">Cytobacillus mangrovibacter</name>
    <dbReference type="NCBI Taxonomy" id="3299024"/>
    <lineage>
        <taxon>Bacteria</taxon>
        <taxon>Bacillati</taxon>
        <taxon>Bacillota</taxon>
        <taxon>Bacilli</taxon>
        <taxon>Bacillales</taxon>
        <taxon>Bacillaceae</taxon>
        <taxon>Cytobacillus</taxon>
    </lineage>
</organism>
<feature type="transmembrane region" description="Helical" evidence="1">
    <location>
        <begin position="40"/>
        <end position="61"/>
    </location>
</feature>
<keyword evidence="1" id="KW-0472">Membrane</keyword>
<keyword evidence="1" id="KW-1133">Transmembrane helix</keyword>
<dbReference type="PANTHER" id="PTHR37304:SF1">
    <property type="entry name" value="MEMBRANE PROTEIN"/>
    <property type="match status" value="1"/>
</dbReference>
<keyword evidence="1" id="KW-0812">Transmembrane</keyword>
<keyword evidence="3" id="KW-1185">Reference proteome</keyword>
<reference evidence="2 3" key="1">
    <citation type="submission" date="2024-08" db="EMBL/GenBank/DDBJ databases">
        <title>Two novel Cytobacillus novel species.</title>
        <authorList>
            <person name="Liu G."/>
        </authorList>
    </citation>
    <scope>NUCLEOTIDE SEQUENCE [LARGE SCALE GENOMIC DNA]</scope>
    <source>
        <strain evidence="2 3">FJAT-53684</strain>
    </source>
</reference>
<accession>A0ABW6JXZ2</accession>
<dbReference type="EMBL" id="JBIACJ010000002">
    <property type="protein sequence ID" value="MFE8695930.1"/>
    <property type="molecule type" value="Genomic_DNA"/>
</dbReference>
<protein>
    <submittedName>
        <fullName evidence="2">DUF378 domain-containing protein</fullName>
    </submittedName>
</protein>
<sequence>MRTLQRIALALTVIGAINWGLIGFLNFDLVAAIFGGQDAALSRIIYSLVGLSGLVCLTLLFKEWGEKNAVTATNQQRYGKVNYGTEFGEETDLTDLRAISTNTYDDKED</sequence>
<dbReference type="PANTHER" id="PTHR37304">
    <property type="entry name" value="MEMBRANE PROTEIN-RELATED"/>
    <property type="match status" value="1"/>
</dbReference>
<comment type="caution">
    <text evidence="2">The sequence shown here is derived from an EMBL/GenBank/DDBJ whole genome shotgun (WGS) entry which is preliminary data.</text>
</comment>
<name>A0ABW6JXZ2_9BACI</name>
<dbReference type="Proteomes" id="UP001601058">
    <property type="component" value="Unassembled WGS sequence"/>
</dbReference>
<feature type="transmembrane region" description="Helical" evidence="1">
    <location>
        <begin position="7"/>
        <end position="34"/>
    </location>
</feature>
<proteinExistence type="predicted"/>
<dbReference type="Pfam" id="PF04070">
    <property type="entry name" value="DUF378"/>
    <property type="match status" value="1"/>
</dbReference>
<dbReference type="RefSeq" id="WP_389216877.1">
    <property type="nucleotide sequence ID" value="NZ_JBIACJ010000002.1"/>
</dbReference>
<evidence type="ECO:0000256" key="1">
    <source>
        <dbReference type="SAM" id="Phobius"/>
    </source>
</evidence>